<organism evidence="1">
    <name type="scientific">Homalodisca liturata</name>
    <dbReference type="NCBI Taxonomy" id="320908"/>
    <lineage>
        <taxon>Eukaryota</taxon>
        <taxon>Metazoa</taxon>
        <taxon>Ecdysozoa</taxon>
        <taxon>Arthropoda</taxon>
        <taxon>Hexapoda</taxon>
        <taxon>Insecta</taxon>
        <taxon>Pterygota</taxon>
        <taxon>Neoptera</taxon>
        <taxon>Paraneoptera</taxon>
        <taxon>Hemiptera</taxon>
        <taxon>Auchenorrhyncha</taxon>
        <taxon>Membracoidea</taxon>
        <taxon>Cicadellidae</taxon>
        <taxon>Cicadellinae</taxon>
        <taxon>Proconiini</taxon>
        <taxon>Homalodisca</taxon>
    </lineage>
</organism>
<dbReference type="AlphaFoldDB" id="A0A1B6IDD5"/>
<sequence>MNAENQTVKRRGRPRIHVKRLHYQNVGRGVPLRTQARKLVCNAKEYFQQEKTNNGPLLPVAKVVQRTAAALGINKNTVVKMCSEKKKNMDEGGSGEVHIPNKKKLPCQKRVTNLDNFQKDAIRRHVYAYYRRKEYPTLKNLIQSLKTADLFNGCKSSLSLFLKQLSLKYK</sequence>
<evidence type="ECO:0000313" key="1">
    <source>
        <dbReference type="EMBL" id="JAS84927.1"/>
    </source>
</evidence>
<evidence type="ECO:0008006" key="2">
    <source>
        <dbReference type="Google" id="ProtNLM"/>
    </source>
</evidence>
<protein>
    <recommendedName>
        <fullName evidence="2">HTH psq-type domain-containing protein</fullName>
    </recommendedName>
</protein>
<reference evidence="1" key="1">
    <citation type="submission" date="2015-11" db="EMBL/GenBank/DDBJ databases">
        <title>De novo transcriptome assembly of four potential Pierce s Disease insect vectors from Arizona vineyards.</title>
        <authorList>
            <person name="Tassone E.E."/>
        </authorList>
    </citation>
    <scope>NUCLEOTIDE SEQUENCE</scope>
</reference>
<gene>
    <name evidence="1" type="ORF">g.25816</name>
</gene>
<name>A0A1B6IDD5_9HEMI</name>
<dbReference type="EMBL" id="GECU01022779">
    <property type="protein sequence ID" value="JAS84927.1"/>
    <property type="molecule type" value="Transcribed_RNA"/>
</dbReference>
<accession>A0A1B6IDD5</accession>
<proteinExistence type="predicted"/>